<evidence type="ECO:0000313" key="1">
    <source>
        <dbReference type="EMBL" id="MEN2990664.1"/>
    </source>
</evidence>
<dbReference type="Pfam" id="PF10098">
    <property type="entry name" value="DUF2336"/>
    <property type="match status" value="1"/>
</dbReference>
<evidence type="ECO:0000313" key="2">
    <source>
        <dbReference type="Proteomes" id="UP001413721"/>
    </source>
</evidence>
<accession>A0ABU9YPD3</accession>
<keyword evidence="2" id="KW-1185">Reference proteome</keyword>
<dbReference type="InterPro" id="IPR014598">
    <property type="entry name" value="UCP035865"/>
</dbReference>
<proteinExistence type="predicted"/>
<dbReference type="Proteomes" id="UP001413721">
    <property type="component" value="Unassembled WGS sequence"/>
</dbReference>
<name>A0ABU9YPD3_9PROT</name>
<dbReference type="InterPro" id="IPR019285">
    <property type="entry name" value="DUF2336"/>
</dbReference>
<dbReference type="PIRSF" id="PIRSF035865">
    <property type="entry name" value="UCP035865"/>
    <property type="match status" value="1"/>
</dbReference>
<protein>
    <submittedName>
        <fullName evidence="1">DUF2336 domain-containing protein</fullName>
    </submittedName>
</protein>
<sequence length="367" mass="40119">MSKLTEEDIRRLLAEPTAERREDVARKVAAVHAGGEMTDAERRLAEDIFRLMLRDAEVRVRAALSEALKDNPGVPHDVAHALARDVVPVATPILEFSEALTDDDLMEIVRAQPGAAQQAVARRREISAELSQTIVAHGVEAAVETVVNNPGADLPETALMTAIDRFPANETVQEGVISRPVLPVKVSERLVSVVSDRLRSQLVRRSDVPADMALGLALAGRERAVIGLIDPSGTDDPDELVDVLYAARRLTPTILFRALCIGDRGFFDRGISRLAGVTLVNAQRLIEDPGRKGLMRLLDAARIPPPLANAMMAAIDVAREMQYDGRPGDRLRYRSTLIERVLTQVEGIDSDNLDYLISRLATDDRAA</sequence>
<gene>
    <name evidence="1" type="ORF">WG926_20285</name>
</gene>
<dbReference type="RefSeq" id="WP_345933501.1">
    <property type="nucleotide sequence ID" value="NZ_JBBKTV010000005.1"/>
</dbReference>
<organism evidence="1 2">
    <name type="scientific">Tistrella arctica</name>
    <dbReference type="NCBI Taxonomy" id="3133430"/>
    <lineage>
        <taxon>Bacteria</taxon>
        <taxon>Pseudomonadati</taxon>
        <taxon>Pseudomonadota</taxon>
        <taxon>Alphaproteobacteria</taxon>
        <taxon>Geminicoccales</taxon>
        <taxon>Geminicoccaceae</taxon>
        <taxon>Tistrella</taxon>
    </lineage>
</organism>
<reference evidence="1 2" key="1">
    <citation type="submission" date="2024-03" db="EMBL/GenBank/DDBJ databases">
        <title>High-quality draft genome sequencing of Tistrella sp. BH-R2-4.</title>
        <authorList>
            <person name="Dong C."/>
        </authorList>
    </citation>
    <scope>NUCLEOTIDE SEQUENCE [LARGE SCALE GENOMIC DNA]</scope>
    <source>
        <strain evidence="1 2">BH-R2-4</strain>
    </source>
</reference>
<comment type="caution">
    <text evidence="1">The sequence shown here is derived from an EMBL/GenBank/DDBJ whole genome shotgun (WGS) entry which is preliminary data.</text>
</comment>
<dbReference type="EMBL" id="JBBKTW010000008">
    <property type="protein sequence ID" value="MEN2990664.1"/>
    <property type="molecule type" value="Genomic_DNA"/>
</dbReference>